<dbReference type="PANTHER" id="PTHR37017:SF11">
    <property type="entry name" value="ESTERASE_LIPASE_THIOESTERASE DOMAIN-CONTAINING PROTEIN"/>
    <property type="match status" value="1"/>
</dbReference>
<sequence length="269" mass="27694">MTPLRRLGMLITTCVLVLGLGGATVPASAASGAKPTVVLVHGAFADASGFNDMITMLEAAGFPVIAPANPLRDVSGDAAYVSSVLDTITGPVILVGHSYGGVVITNAARGHDNVKALVYLGAFAPDAGESALQLAQQFPGSELGAALVLRPYPLPGSTEPGIDGYIDPAKFRAVFAADLPSYKTRQMAATQRPGSHTGLSDGSGEPAWKSIPSWYLIPAQDKVIPPAAQRFMAGRAGSKVREINSSHVVMMSHPAAATAMVLSAYAATR</sequence>
<feature type="compositionally biased region" description="Polar residues" evidence="1">
    <location>
        <begin position="186"/>
        <end position="200"/>
    </location>
</feature>
<feature type="domain" description="AB hydrolase-1" evidence="3">
    <location>
        <begin position="37"/>
        <end position="259"/>
    </location>
</feature>
<feature type="region of interest" description="Disordered" evidence="1">
    <location>
        <begin position="186"/>
        <end position="205"/>
    </location>
</feature>
<dbReference type="EMBL" id="JACHMI010000001">
    <property type="protein sequence ID" value="MBB6551824.1"/>
    <property type="molecule type" value="Genomic_DNA"/>
</dbReference>
<dbReference type="InterPro" id="IPR000073">
    <property type="entry name" value="AB_hydrolase_1"/>
</dbReference>
<dbReference type="RefSeq" id="WP_185105831.1">
    <property type="nucleotide sequence ID" value="NZ_BAAAXY010000275.1"/>
</dbReference>
<dbReference type="Pfam" id="PF12697">
    <property type="entry name" value="Abhydrolase_6"/>
    <property type="match status" value="1"/>
</dbReference>
<protein>
    <submittedName>
        <fullName evidence="4">Pimeloyl-ACP methyl ester carboxylesterase</fullName>
    </submittedName>
</protein>
<evidence type="ECO:0000313" key="5">
    <source>
        <dbReference type="Proteomes" id="UP000565579"/>
    </source>
</evidence>
<evidence type="ECO:0000256" key="2">
    <source>
        <dbReference type="SAM" id="SignalP"/>
    </source>
</evidence>
<feature type="chain" id="PRO_5030729995" evidence="2">
    <location>
        <begin position="30"/>
        <end position="269"/>
    </location>
</feature>
<dbReference type="SUPFAM" id="SSF53474">
    <property type="entry name" value="alpha/beta-Hydrolases"/>
    <property type="match status" value="1"/>
</dbReference>
<reference evidence="4 5" key="1">
    <citation type="submission" date="2020-08" db="EMBL/GenBank/DDBJ databases">
        <title>Sequencing the genomes of 1000 actinobacteria strains.</title>
        <authorList>
            <person name="Klenk H.-P."/>
        </authorList>
    </citation>
    <scope>NUCLEOTIDE SEQUENCE [LARGE SCALE GENOMIC DNA]</scope>
    <source>
        <strain evidence="4 5">DSM 43768</strain>
    </source>
</reference>
<feature type="signal peptide" evidence="2">
    <location>
        <begin position="1"/>
        <end position="29"/>
    </location>
</feature>
<proteinExistence type="predicted"/>
<organism evidence="4 5">
    <name type="scientific">Nonomuraea rubra</name>
    <dbReference type="NCBI Taxonomy" id="46180"/>
    <lineage>
        <taxon>Bacteria</taxon>
        <taxon>Bacillati</taxon>
        <taxon>Actinomycetota</taxon>
        <taxon>Actinomycetes</taxon>
        <taxon>Streptosporangiales</taxon>
        <taxon>Streptosporangiaceae</taxon>
        <taxon>Nonomuraea</taxon>
    </lineage>
</organism>
<dbReference type="PANTHER" id="PTHR37017">
    <property type="entry name" value="AB HYDROLASE-1 DOMAIN-CONTAINING PROTEIN-RELATED"/>
    <property type="match status" value="1"/>
</dbReference>
<name>A0A7X0NYL8_9ACTN</name>
<dbReference type="AlphaFoldDB" id="A0A7X0NYL8"/>
<keyword evidence="2" id="KW-0732">Signal</keyword>
<gene>
    <name evidence="4" type="ORF">HD593_006619</name>
</gene>
<keyword evidence="5" id="KW-1185">Reference proteome</keyword>
<accession>A0A7X0NYL8</accession>
<dbReference type="Proteomes" id="UP000565579">
    <property type="component" value="Unassembled WGS sequence"/>
</dbReference>
<evidence type="ECO:0000259" key="3">
    <source>
        <dbReference type="Pfam" id="PF12697"/>
    </source>
</evidence>
<dbReference type="InterPro" id="IPR052897">
    <property type="entry name" value="Sec-Metab_Biosynth_Hydrolase"/>
</dbReference>
<dbReference type="Gene3D" id="3.40.50.1820">
    <property type="entry name" value="alpha/beta hydrolase"/>
    <property type="match status" value="1"/>
</dbReference>
<dbReference type="GO" id="GO:0003824">
    <property type="term" value="F:catalytic activity"/>
    <property type="evidence" value="ECO:0007669"/>
    <property type="project" value="UniProtKB-ARBA"/>
</dbReference>
<comment type="caution">
    <text evidence="4">The sequence shown here is derived from an EMBL/GenBank/DDBJ whole genome shotgun (WGS) entry which is preliminary data.</text>
</comment>
<evidence type="ECO:0000256" key="1">
    <source>
        <dbReference type="SAM" id="MobiDB-lite"/>
    </source>
</evidence>
<dbReference type="InterPro" id="IPR029058">
    <property type="entry name" value="AB_hydrolase_fold"/>
</dbReference>
<evidence type="ECO:0000313" key="4">
    <source>
        <dbReference type="EMBL" id="MBB6551824.1"/>
    </source>
</evidence>